<dbReference type="RefSeq" id="WP_157524200.1">
    <property type="nucleotide sequence ID" value="NZ_LT629791.1"/>
</dbReference>
<reference evidence="4" key="1">
    <citation type="submission" date="2016-10" db="EMBL/GenBank/DDBJ databases">
        <authorList>
            <person name="Varghese N."/>
            <person name="Submissions S."/>
        </authorList>
    </citation>
    <scope>NUCLEOTIDE SEQUENCE [LARGE SCALE GENOMIC DNA]</scope>
    <source>
        <strain evidence="4">DSM 45079</strain>
    </source>
</reference>
<gene>
    <name evidence="3" type="ORF">SAMN04488563_1013</name>
</gene>
<keyword evidence="2" id="KW-1133">Transmembrane helix</keyword>
<evidence type="ECO:0000256" key="1">
    <source>
        <dbReference type="SAM" id="MobiDB-lite"/>
    </source>
</evidence>
<name>A0A1H2HGC9_9ACTN</name>
<dbReference type="Proteomes" id="UP000182977">
    <property type="component" value="Chromosome I"/>
</dbReference>
<proteinExistence type="predicted"/>
<sequence>MSTPTPKPVNPYQMTLGILAILLLLAGLITLLASQPSDASEFYVDDGSPGGRLAGAVLIGAGALLCVAWLGVGALLWKPERSRPRHVPDPQLDRIAPEPPL</sequence>
<evidence type="ECO:0000313" key="4">
    <source>
        <dbReference type="Proteomes" id="UP000182977"/>
    </source>
</evidence>
<dbReference type="AlphaFoldDB" id="A0A1H2HGC9"/>
<feature type="region of interest" description="Disordered" evidence="1">
    <location>
        <begin position="81"/>
        <end position="101"/>
    </location>
</feature>
<accession>A0A1H2HGC9</accession>
<feature type="transmembrane region" description="Helical" evidence="2">
    <location>
        <begin position="55"/>
        <end position="77"/>
    </location>
</feature>
<keyword evidence="2" id="KW-0472">Membrane</keyword>
<evidence type="ECO:0000256" key="2">
    <source>
        <dbReference type="SAM" id="Phobius"/>
    </source>
</evidence>
<evidence type="ECO:0000313" key="3">
    <source>
        <dbReference type="EMBL" id="SDU30598.1"/>
    </source>
</evidence>
<dbReference type="EMBL" id="LT629791">
    <property type="protein sequence ID" value="SDU30598.1"/>
    <property type="molecule type" value="Genomic_DNA"/>
</dbReference>
<protein>
    <submittedName>
        <fullName evidence="3">Uncharacterized protein</fullName>
    </submittedName>
</protein>
<keyword evidence="4" id="KW-1185">Reference proteome</keyword>
<keyword evidence="2" id="KW-0812">Transmembrane</keyword>
<organism evidence="3 4">
    <name type="scientific">Jiangella alkaliphila</name>
    <dbReference type="NCBI Taxonomy" id="419479"/>
    <lineage>
        <taxon>Bacteria</taxon>
        <taxon>Bacillati</taxon>
        <taxon>Actinomycetota</taxon>
        <taxon>Actinomycetes</taxon>
        <taxon>Jiangellales</taxon>
        <taxon>Jiangellaceae</taxon>
        <taxon>Jiangella</taxon>
    </lineage>
</organism>